<evidence type="ECO:0000256" key="1">
    <source>
        <dbReference type="ARBA" id="ARBA00023015"/>
    </source>
</evidence>
<dbReference type="EMBL" id="QREG01000009">
    <property type="protein sequence ID" value="RED98953.1"/>
    <property type="molecule type" value="Genomic_DNA"/>
</dbReference>
<comment type="caution">
    <text evidence="5">The sequence shown here is derived from an EMBL/GenBank/DDBJ whole genome shotgun (WGS) entry which is preliminary data.</text>
</comment>
<keyword evidence="3" id="KW-0804">Transcription</keyword>
<dbReference type="GO" id="GO:0003700">
    <property type="term" value="F:DNA-binding transcription factor activity"/>
    <property type="evidence" value="ECO:0007669"/>
    <property type="project" value="InterPro"/>
</dbReference>
<dbReference type="AlphaFoldDB" id="A0A3D9L5S8"/>
<keyword evidence="2" id="KW-0238">DNA-binding</keyword>
<dbReference type="PANTHER" id="PTHR46796">
    <property type="entry name" value="HTH-TYPE TRANSCRIPTIONAL ACTIVATOR RHAS-RELATED"/>
    <property type="match status" value="1"/>
</dbReference>
<evidence type="ECO:0000313" key="6">
    <source>
        <dbReference type="Proteomes" id="UP000256779"/>
    </source>
</evidence>
<evidence type="ECO:0000259" key="4">
    <source>
        <dbReference type="PROSITE" id="PS01124"/>
    </source>
</evidence>
<accession>A0A3D9L5S8</accession>
<dbReference type="InterPro" id="IPR050204">
    <property type="entry name" value="AraC_XylS_family_regulators"/>
</dbReference>
<dbReference type="PROSITE" id="PS01124">
    <property type="entry name" value="HTH_ARAC_FAMILY_2"/>
    <property type="match status" value="1"/>
</dbReference>
<dbReference type="Pfam" id="PF12833">
    <property type="entry name" value="HTH_18"/>
    <property type="match status" value="1"/>
</dbReference>
<evidence type="ECO:0000256" key="3">
    <source>
        <dbReference type="ARBA" id="ARBA00023163"/>
    </source>
</evidence>
<keyword evidence="6" id="KW-1185">Reference proteome</keyword>
<evidence type="ECO:0000256" key="2">
    <source>
        <dbReference type="ARBA" id="ARBA00023125"/>
    </source>
</evidence>
<name>A0A3D9L5S8_MARFU</name>
<dbReference type="SMART" id="SM00342">
    <property type="entry name" value="HTH_ARAC"/>
    <property type="match status" value="1"/>
</dbReference>
<protein>
    <submittedName>
        <fullName evidence="5">Helix-turn-helix protein</fullName>
    </submittedName>
</protein>
<dbReference type="InterPro" id="IPR018060">
    <property type="entry name" value="HTH_AraC"/>
</dbReference>
<dbReference type="Gene3D" id="1.10.10.60">
    <property type="entry name" value="Homeodomain-like"/>
    <property type="match status" value="1"/>
</dbReference>
<feature type="domain" description="HTH araC/xylS-type" evidence="4">
    <location>
        <begin position="137"/>
        <end position="239"/>
    </location>
</feature>
<evidence type="ECO:0000313" key="5">
    <source>
        <dbReference type="EMBL" id="RED98953.1"/>
    </source>
</evidence>
<dbReference type="RefSeq" id="WP_115868255.1">
    <property type="nucleotide sequence ID" value="NZ_QREG01000009.1"/>
</dbReference>
<dbReference type="PANTHER" id="PTHR46796:SF13">
    <property type="entry name" value="HTH-TYPE TRANSCRIPTIONAL ACTIVATOR RHAS"/>
    <property type="match status" value="1"/>
</dbReference>
<keyword evidence="1" id="KW-0805">Transcription regulation</keyword>
<dbReference type="Proteomes" id="UP000256779">
    <property type="component" value="Unassembled WGS sequence"/>
</dbReference>
<dbReference type="GO" id="GO:0043565">
    <property type="term" value="F:sequence-specific DNA binding"/>
    <property type="evidence" value="ECO:0007669"/>
    <property type="project" value="InterPro"/>
</dbReference>
<organism evidence="5 6">
    <name type="scientific">Marinoscillum furvescens DSM 4134</name>
    <dbReference type="NCBI Taxonomy" id="1122208"/>
    <lineage>
        <taxon>Bacteria</taxon>
        <taxon>Pseudomonadati</taxon>
        <taxon>Bacteroidota</taxon>
        <taxon>Cytophagia</taxon>
        <taxon>Cytophagales</taxon>
        <taxon>Reichenbachiellaceae</taxon>
        <taxon>Marinoscillum</taxon>
    </lineage>
</organism>
<sequence length="249" mass="29231">MSYREIIEVHPELRRFVLCYWHIRAEGDQFTFRHLPKVQNLIVWNRGGVVWVDSHAVNEKLFVLTPQTVAQEVKAPRANLYGVSFVNDGLFRLTNLPGAGLLPEGLKQTLETLTFYSLESFSIALRKKMLSTMNFEDTPCSRAMDHILRTKGCETLSQVYHECGVSERTFQRFCKLRIGLSPKQLVTLTRINYYLEEVLEKPEINWMEIVVKHAYYDQSHLIHEFKRFARMSPTQLKHERDTLYHHIMS</sequence>
<gene>
    <name evidence="5" type="ORF">C7460_109145</name>
</gene>
<reference evidence="5 6" key="1">
    <citation type="submission" date="2018-07" db="EMBL/GenBank/DDBJ databases">
        <title>Genomic Encyclopedia of Type Strains, Phase IV (KMG-IV): sequencing the most valuable type-strain genomes for metagenomic binning, comparative biology and taxonomic classification.</title>
        <authorList>
            <person name="Goeker M."/>
        </authorList>
    </citation>
    <scope>NUCLEOTIDE SEQUENCE [LARGE SCALE GENOMIC DNA]</scope>
    <source>
        <strain evidence="5 6">DSM 4134</strain>
    </source>
</reference>
<proteinExistence type="predicted"/>